<comment type="caution">
    <text evidence="3">The sequence shown here is derived from an EMBL/GenBank/DDBJ whole genome shotgun (WGS) entry which is preliminary data.</text>
</comment>
<gene>
    <name evidence="3" type="ORF">JF547_20175</name>
</gene>
<dbReference type="EMBL" id="JAEKJW010000004">
    <property type="protein sequence ID" value="MBN8198794.1"/>
    <property type="molecule type" value="Genomic_DNA"/>
</dbReference>
<sequence>MRLVKSFAGWLALILSAIVLFVGVFAAVTIWRLSQEPVSLHRITPYIVDHLNKSMGENRLSVGDVVLRWRGWAEKFDVGLRDVVIIGGDDRELLHIPEADVVFSSKALFEGVLALRELNLIGPRIRLERRANGQIDIGYVAENSDGTAPLAGPDEDRSVEPQDPVYDSGRGASVTIDLPESDDAQPVLPETTEIQSAPQTPDDETDVATAPIERSGSEILRDVVSILSGERTDFPAAAYFESFGIVNADLQVRDEQLGIVWAAPQAEILLSRKPLGIGAEASLQVSAGALSTRVNVTGDYSTSNGEIDLEARIGEVELSDLVSISDMFEPMRDAYVPVSGVIRAKYDVSGKLVSAATDLEVGSGVISLPSEIRATYRVNDGKIVTSYVPGRFSVDDVTLNVGDATASVTGVVLDPFGKWQLSLDAKATDVATDDLDRLWPESVGEDARIWVVTNLSDGIVHQATLHTELHQDDAGDVVLDALGGQMTMSGVTVHYLGDMPDVHDAGGRAEFDETSFNIYVDRGQADGLTVTDASILFTKLDEPVPLAEIEVVANGSARKALELIEAQPLGFATRLGIDPAQISGEQATRVRLNFPLLRDVTFDDVEVAAASRIQKASITNAFRELDVDNGSFELQVNTKGLELTGTASIGKGKTAINWVESFDTAAKIRSHYSLSGDLDLAVMPDVELDVAPYLAGMGKGKVEIRVLDDRVEIKGDVALNDVAITLPMERVNYTKQPGAEAKASFDVAVRYEGGGTLKSFAVMAPALVASGTGKWRGENPIADQWSFEIDNTRFRENTGLSGTIRLANDDRMLVDLRGAQFDLRPFVEDETSPEPAEGSDTKPSEKRNVIVNLTGGGFLLKGAEPLLNDGKVTFRQNNENREIEITARQLIATPWILSDDAEDTGKPKDAKAPNSGGIGQRASREGGTTEIFLDIEQMVMANGELFGDVKGSIHVVGQEWDRLVLNGSLADRATIFAQVSRDDFSTRKVSLTAEDAGKFLRALDMYENLLGGNMTVEGTVDESDFAQPFTGSVKIGDFRVVNAPIAARVLGAASLSGLSDVLQGNGISFTELNGDFTYVNDVLTLSKVAANGTAVGVTANGSIDLAKSEIRLAGSIVPIYAINSALGVIPILGDLLVGEEGGGIFAPTYTIEGDLGEPDVTVNPLSTFVPGVLRNLITGAEPG</sequence>
<name>A0A8I1MBV3_9PROT</name>
<evidence type="ECO:0000256" key="1">
    <source>
        <dbReference type="SAM" id="MobiDB-lite"/>
    </source>
</evidence>
<feature type="region of interest" description="Disordered" evidence="1">
    <location>
        <begin position="143"/>
        <end position="185"/>
    </location>
</feature>
<evidence type="ECO:0000259" key="2">
    <source>
        <dbReference type="Pfam" id="PF13116"/>
    </source>
</evidence>
<organism evidence="3 4">
    <name type="scientific">Thalassospira povalilytica</name>
    <dbReference type="NCBI Taxonomy" id="732237"/>
    <lineage>
        <taxon>Bacteria</taxon>
        <taxon>Pseudomonadati</taxon>
        <taxon>Pseudomonadota</taxon>
        <taxon>Alphaproteobacteria</taxon>
        <taxon>Rhodospirillales</taxon>
        <taxon>Thalassospiraceae</taxon>
        <taxon>Thalassospira</taxon>
    </lineage>
</organism>
<reference evidence="3" key="1">
    <citation type="submission" date="2020-12" db="EMBL/GenBank/DDBJ databases">
        <title>Oil enriched cultivation method for isolating marine PHA-producing bacteria.</title>
        <authorList>
            <person name="Zheng W."/>
            <person name="Yu S."/>
            <person name="Huang Y."/>
        </authorList>
    </citation>
    <scope>NUCLEOTIDE SEQUENCE</scope>
    <source>
        <strain evidence="3">SY-2-3</strain>
    </source>
</reference>
<dbReference type="RefSeq" id="WP_206928462.1">
    <property type="nucleotide sequence ID" value="NZ_JAEKJW010000004.1"/>
</dbReference>
<dbReference type="InterPro" id="IPR025263">
    <property type="entry name" value="YhdP_central"/>
</dbReference>
<protein>
    <submittedName>
        <fullName evidence="3">AsmA-like C-terminal domain-containing protein</fullName>
    </submittedName>
</protein>
<dbReference type="AlphaFoldDB" id="A0A8I1MBV3"/>
<accession>A0A8I1MBV3</accession>
<dbReference type="Proteomes" id="UP000664405">
    <property type="component" value="Unassembled WGS sequence"/>
</dbReference>
<feature type="domain" description="YhdP central" evidence="2">
    <location>
        <begin position="418"/>
        <end position="1160"/>
    </location>
</feature>
<evidence type="ECO:0000313" key="4">
    <source>
        <dbReference type="Proteomes" id="UP000664405"/>
    </source>
</evidence>
<dbReference type="Pfam" id="PF13116">
    <property type="entry name" value="YhdP"/>
    <property type="match status" value="1"/>
</dbReference>
<feature type="region of interest" description="Disordered" evidence="1">
    <location>
        <begin position="825"/>
        <end position="844"/>
    </location>
</feature>
<proteinExistence type="predicted"/>
<evidence type="ECO:0000313" key="3">
    <source>
        <dbReference type="EMBL" id="MBN8198794.1"/>
    </source>
</evidence>
<feature type="region of interest" description="Disordered" evidence="1">
    <location>
        <begin position="899"/>
        <end position="923"/>
    </location>
</feature>